<dbReference type="AlphaFoldDB" id="A0A6V8KYF8"/>
<sequence>MQVSDGIDGVPSAMKPNVVEAPAPSVPFQATFFTVAAEPLVVSVPFQTPRCR</sequence>
<dbReference type="EMBL" id="BLPG01000001">
    <property type="protein sequence ID" value="GFJ87718.1"/>
    <property type="molecule type" value="Genomic_DNA"/>
</dbReference>
<reference evidence="1 2" key="2">
    <citation type="submission" date="2020-03" db="EMBL/GenBank/DDBJ databases">
        <authorList>
            <person name="Ichikawa N."/>
            <person name="Kimura A."/>
            <person name="Kitahashi Y."/>
            <person name="Uohara A."/>
        </authorList>
    </citation>
    <scope>NUCLEOTIDE SEQUENCE [LARGE SCALE GENOMIC DNA]</scope>
    <source>
        <strain evidence="1 2">NBRC 108638</strain>
    </source>
</reference>
<evidence type="ECO:0000313" key="2">
    <source>
        <dbReference type="Proteomes" id="UP000482960"/>
    </source>
</evidence>
<gene>
    <name evidence="1" type="ORF">Prum_013600</name>
</gene>
<dbReference type="Proteomes" id="UP000482960">
    <property type="component" value="Unassembled WGS sequence"/>
</dbReference>
<reference evidence="1 2" key="1">
    <citation type="submission" date="2020-03" db="EMBL/GenBank/DDBJ databases">
        <title>Whole genome shotgun sequence of Phytohabitans rumicis NBRC 108638.</title>
        <authorList>
            <person name="Komaki H."/>
            <person name="Tamura T."/>
        </authorList>
    </citation>
    <scope>NUCLEOTIDE SEQUENCE [LARGE SCALE GENOMIC DNA]</scope>
    <source>
        <strain evidence="1 2">NBRC 108638</strain>
    </source>
</reference>
<organism evidence="1 2">
    <name type="scientific">Phytohabitans rumicis</name>
    <dbReference type="NCBI Taxonomy" id="1076125"/>
    <lineage>
        <taxon>Bacteria</taxon>
        <taxon>Bacillati</taxon>
        <taxon>Actinomycetota</taxon>
        <taxon>Actinomycetes</taxon>
        <taxon>Micromonosporales</taxon>
        <taxon>Micromonosporaceae</taxon>
    </lineage>
</organism>
<proteinExistence type="predicted"/>
<accession>A0A6V8KYF8</accession>
<keyword evidence="2" id="KW-1185">Reference proteome</keyword>
<name>A0A6V8KYF8_9ACTN</name>
<comment type="caution">
    <text evidence="1">The sequence shown here is derived from an EMBL/GenBank/DDBJ whole genome shotgun (WGS) entry which is preliminary data.</text>
</comment>
<protein>
    <submittedName>
        <fullName evidence="1">Uncharacterized protein</fullName>
    </submittedName>
</protein>
<evidence type="ECO:0000313" key="1">
    <source>
        <dbReference type="EMBL" id="GFJ87718.1"/>
    </source>
</evidence>